<accession>A0A089NUH0</accession>
<evidence type="ECO:0000313" key="2">
    <source>
        <dbReference type="Proteomes" id="UP000029492"/>
    </source>
</evidence>
<evidence type="ECO:0000313" key="1">
    <source>
        <dbReference type="EMBL" id="AIQ89478.1"/>
    </source>
</evidence>
<name>A0A089NUH0_9HYPH</name>
<dbReference type="AlphaFoldDB" id="A0A089NUH0"/>
<organism evidence="1 2">
    <name type="scientific">Methylobacterium oryzae CBMB20</name>
    <dbReference type="NCBI Taxonomy" id="693986"/>
    <lineage>
        <taxon>Bacteria</taxon>
        <taxon>Pseudomonadati</taxon>
        <taxon>Pseudomonadota</taxon>
        <taxon>Alphaproteobacteria</taxon>
        <taxon>Hyphomicrobiales</taxon>
        <taxon>Methylobacteriaceae</taxon>
        <taxon>Methylobacterium</taxon>
    </lineage>
</organism>
<proteinExistence type="predicted"/>
<dbReference type="EMBL" id="CP003811">
    <property type="protein sequence ID" value="AIQ89478.1"/>
    <property type="molecule type" value="Genomic_DNA"/>
</dbReference>
<gene>
    <name evidence="1" type="ORF">MOC_1723</name>
</gene>
<dbReference type="KEGG" id="mor:MOC_1723"/>
<dbReference type="HOGENOM" id="CLU_3218540_0_0_5"/>
<dbReference type="Proteomes" id="UP000029492">
    <property type="component" value="Chromosome"/>
</dbReference>
<protein>
    <submittedName>
        <fullName evidence="1">Protein of unassigned function</fullName>
    </submittedName>
</protein>
<reference evidence="1 2" key="1">
    <citation type="journal article" date="2014" name="PLoS ONE">
        <title>Genome Information of Methylobacterium oryzae, a Plant-Probiotic Methylotroph in the Phyllosphere.</title>
        <authorList>
            <person name="Kwak M.J."/>
            <person name="Jeong H."/>
            <person name="Madhaiyan M."/>
            <person name="Lee Y."/>
            <person name="Sa T.M."/>
            <person name="Oh T.K."/>
            <person name="Kim J.F."/>
        </authorList>
    </citation>
    <scope>NUCLEOTIDE SEQUENCE [LARGE SCALE GENOMIC DNA]</scope>
    <source>
        <strain evidence="1 2">CBMB20</strain>
    </source>
</reference>
<keyword evidence="2" id="KW-1185">Reference proteome</keyword>
<dbReference type="STRING" id="693986.MOC_1723"/>
<sequence length="44" mass="5178">MGQGYFYRQGPNRHPNIEIRIILIGLCLQQKNVRQPVLSRRSRA</sequence>